<dbReference type="HOGENOM" id="CLU_2715210_0_0_9"/>
<sequence>MKKQDLEKLLKGGLVEIKENDKIIGAIQIDLECDMFLALKYIGKDLKGIDDYIPLNLWNTLEEAIKEVKDLV</sequence>
<dbReference type="EMBL" id="BA000058">
    <property type="protein sequence ID" value="BAO04965.1"/>
    <property type="molecule type" value="Genomic_DNA"/>
</dbReference>
<evidence type="ECO:0000313" key="1">
    <source>
        <dbReference type="EMBL" id="BAO04965.1"/>
    </source>
</evidence>
<reference evidence="1" key="1">
    <citation type="submission" date="2013-10" db="EMBL/GenBank/DDBJ databases">
        <title>Draft genome sequence of Clostridium botulinum type B strain Osaka05.</title>
        <authorList>
            <person name="Sakaguchi Y."/>
            <person name="Hosomi K."/>
            <person name="Uchiyama J."/>
            <person name="Ogura Y."/>
            <person name="Sakaguchi M."/>
            <person name="Kohda T."/>
            <person name="Mukamoto M."/>
            <person name="Misawa N."/>
            <person name="Matsuzaki S."/>
            <person name="Hayashi T."/>
            <person name="Kozaki S."/>
        </authorList>
    </citation>
    <scope>NUCLEOTIDE SEQUENCE</scope>
    <source>
        <strain evidence="1">Osaka05</strain>
    </source>
</reference>
<dbReference type="RefSeq" id="WP_030032058.1">
    <property type="nucleotide sequence ID" value="NZ_BA000058.1"/>
</dbReference>
<name>A0A060N5Y5_CLOBO</name>
<organism evidence="1">
    <name type="scientific">Clostridium botulinum B str. Osaka05</name>
    <dbReference type="NCBI Taxonomy" id="1407017"/>
    <lineage>
        <taxon>Bacteria</taxon>
        <taxon>Bacillati</taxon>
        <taxon>Bacillota</taxon>
        <taxon>Clostridia</taxon>
        <taxon>Eubacteriales</taxon>
        <taxon>Clostridiaceae</taxon>
        <taxon>Clostridium</taxon>
    </lineage>
</organism>
<gene>
    <name evidence="1" type="ORF">CBO05P1_246</name>
</gene>
<dbReference type="Proteomes" id="UP000054164">
    <property type="component" value="Unassembled WGS sequence"/>
</dbReference>
<dbReference type="AlphaFoldDB" id="A0A060N5Y5"/>
<accession>A0A060N5Y5</accession>
<protein>
    <submittedName>
        <fullName evidence="1">Whole genome shotgun assembly, reference scaffold set, scaffold scaffold_13</fullName>
    </submittedName>
</protein>
<proteinExistence type="predicted"/>